<dbReference type="RefSeq" id="XP_070912431.1">
    <property type="nucleotide sequence ID" value="XM_071056330.1"/>
</dbReference>
<feature type="region of interest" description="Disordered" evidence="1">
    <location>
        <begin position="104"/>
        <end position="150"/>
    </location>
</feature>
<keyword evidence="3" id="KW-1185">Reference proteome</keyword>
<gene>
    <name evidence="2" type="ORF">MFIFM68171_00908</name>
</gene>
<proteinExistence type="predicted"/>
<evidence type="ECO:0000313" key="3">
    <source>
        <dbReference type="Proteomes" id="UP001628179"/>
    </source>
</evidence>
<dbReference type="EMBL" id="BAAFSV010000001">
    <property type="protein sequence ID" value="GAB1310698.1"/>
    <property type="molecule type" value="Genomic_DNA"/>
</dbReference>
<accession>A0ABQ0FYY2</accession>
<reference evidence="2 3" key="1">
    <citation type="submission" date="2024-09" db="EMBL/GenBank/DDBJ databases">
        <title>Itraconazole resistance in Madurella fahalii resulting from another homologue of gene encoding cytochrome P450 14-alpha sterol demethylase (CYP51).</title>
        <authorList>
            <person name="Yoshioka I."/>
            <person name="Fahal A.H."/>
            <person name="Kaneko S."/>
            <person name="Yaguchi T."/>
        </authorList>
    </citation>
    <scope>NUCLEOTIDE SEQUENCE [LARGE SCALE GENOMIC DNA]</scope>
    <source>
        <strain evidence="2 3">IFM 68171</strain>
    </source>
</reference>
<organism evidence="2 3">
    <name type="scientific">Madurella fahalii</name>
    <dbReference type="NCBI Taxonomy" id="1157608"/>
    <lineage>
        <taxon>Eukaryota</taxon>
        <taxon>Fungi</taxon>
        <taxon>Dikarya</taxon>
        <taxon>Ascomycota</taxon>
        <taxon>Pezizomycotina</taxon>
        <taxon>Sordariomycetes</taxon>
        <taxon>Sordariomycetidae</taxon>
        <taxon>Sordariales</taxon>
        <taxon>Sordariales incertae sedis</taxon>
        <taxon>Madurella</taxon>
    </lineage>
</organism>
<dbReference type="GeneID" id="98171653"/>
<sequence length="150" mass="16352">MSKRPLLHTQDRSIPADVLIMLYDAGENWQPILPEGEFSPGVLHHPVALDRLVLCRRGTSVQSAEFSDGRPTLVQHVEYSSRLGLIAGRTLPVKLGAHTVKDPAQEDLLLERPAPGTEDGAPDRITNIPLLNPNQLGDLAQRASPDSEEA</sequence>
<comment type="caution">
    <text evidence="2">The sequence shown here is derived from an EMBL/GenBank/DDBJ whole genome shotgun (WGS) entry which is preliminary data.</text>
</comment>
<evidence type="ECO:0000313" key="2">
    <source>
        <dbReference type="EMBL" id="GAB1310698.1"/>
    </source>
</evidence>
<protein>
    <submittedName>
        <fullName evidence="2">Uncharacterized protein</fullName>
    </submittedName>
</protein>
<name>A0ABQ0FYY2_9PEZI</name>
<dbReference type="Proteomes" id="UP001628179">
    <property type="component" value="Unassembled WGS sequence"/>
</dbReference>
<evidence type="ECO:0000256" key="1">
    <source>
        <dbReference type="SAM" id="MobiDB-lite"/>
    </source>
</evidence>